<evidence type="ECO:0000313" key="2">
    <source>
        <dbReference type="Proteomes" id="UP000785679"/>
    </source>
</evidence>
<name>A0A8J8SXY1_HALGN</name>
<protein>
    <submittedName>
        <fullName evidence="1">Uncharacterized protein</fullName>
    </submittedName>
</protein>
<keyword evidence="2" id="KW-1185">Reference proteome</keyword>
<evidence type="ECO:0000313" key="1">
    <source>
        <dbReference type="EMBL" id="TNV74376.1"/>
    </source>
</evidence>
<comment type="caution">
    <text evidence="1">The sequence shown here is derived from an EMBL/GenBank/DDBJ whole genome shotgun (WGS) entry which is preliminary data.</text>
</comment>
<accession>A0A8J8SXY1</accession>
<organism evidence="1 2">
    <name type="scientific">Halteria grandinella</name>
    <dbReference type="NCBI Taxonomy" id="5974"/>
    <lineage>
        <taxon>Eukaryota</taxon>
        <taxon>Sar</taxon>
        <taxon>Alveolata</taxon>
        <taxon>Ciliophora</taxon>
        <taxon>Intramacronucleata</taxon>
        <taxon>Spirotrichea</taxon>
        <taxon>Stichotrichia</taxon>
        <taxon>Sporadotrichida</taxon>
        <taxon>Halteriidae</taxon>
        <taxon>Halteria</taxon>
    </lineage>
</organism>
<dbReference type="AlphaFoldDB" id="A0A8J8SXY1"/>
<sequence length="85" mass="10151">MSISLLRDKLLETFLCNHHRNYNPQSKVTLIVNQSILKQYYPILIYKMPNPKGLFQRQNFHLAFVRQNLFTRSEEIVVIQFGLEI</sequence>
<reference evidence="1" key="1">
    <citation type="submission" date="2019-06" db="EMBL/GenBank/DDBJ databases">
        <authorList>
            <person name="Zheng W."/>
        </authorList>
    </citation>
    <scope>NUCLEOTIDE SEQUENCE</scope>
    <source>
        <strain evidence="1">QDHG01</strain>
    </source>
</reference>
<dbReference type="EMBL" id="RRYP01017074">
    <property type="protein sequence ID" value="TNV74376.1"/>
    <property type="molecule type" value="Genomic_DNA"/>
</dbReference>
<dbReference type="Proteomes" id="UP000785679">
    <property type="component" value="Unassembled WGS sequence"/>
</dbReference>
<proteinExistence type="predicted"/>
<gene>
    <name evidence="1" type="ORF">FGO68_gene7088</name>
</gene>